<name>A0ABW4D100_9LACO</name>
<reference evidence="2" key="1">
    <citation type="journal article" date="2019" name="Int. J. Syst. Evol. Microbiol.">
        <title>The Global Catalogue of Microorganisms (GCM) 10K type strain sequencing project: providing services to taxonomists for standard genome sequencing and annotation.</title>
        <authorList>
            <consortium name="The Broad Institute Genomics Platform"/>
            <consortium name="The Broad Institute Genome Sequencing Center for Infectious Disease"/>
            <person name="Wu L."/>
            <person name="Ma J."/>
        </authorList>
    </citation>
    <scope>NUCLEOTIDE SEQUENCE [LARGE SCALE GENOMIC DNA]</scope>
    <source>
        <strain evidence="2">CCM 8912</strain>
    </source>
</reference>
<dbReference type="Proteomes" id="UP001597212">
    <property type="component" value="Unassembled WGS sequence"/>
</dbReference>
<comment type="caution">
    <text evidence="1">The sequence shown here is derived from an EMBL/GenBank/DDBJ whole genome shotgun (WGS) entry which is preliminary data.</text>
</comment>
<accession>A0ABW4D100</accession>
<gene>
    <name evidence="1" type="ORF">ACFQ5K_10435</name>
</gene>
<sequence>MKPNSDVNLSVNASASTVLATDWVLPLSSEELTKQPYQWQ</sequence>
<evidence type="ECO:0000313" key="1">
    <source>
        <dbReference type="EMBL" id="MFD1441793.1"/>
    </source>
</evidence>
<dbReference type="RefSeq" id="WP_263853473.1">
    <property type="nucleotide sequence ID" value="NZ_JBHTOK010000075.1"/>
</dbReference>
<protein>
    <submittedName>
        <fullName evidence="1">Uncharacterized protein</fullName>
    </submittedName>
</protein>
<dbReference type="EMBL" id="JBHTOK010000075">
    <property type="protein sequence ID" value="MFD1441793.1"/>
    <property type="molecule type" value="Genomic_DNA"/>
</dbReference>
<organism evidence="1 2">
    <name type="scientific">Lacticaseibacillus hegangensis</name>
    <dbReference type="NCBI Taxonomy" id="2486010"/>
    <lineage>
        <taxon>Bacteria</taxon>
        <taxon>Bacillati</taxon>
        <taxon>Bacillota</taxon>
        <taxon>Bacilli</taxon>
        <taxon>Lactobacillales</taxon>
        <taxon>Lactobacillaceae</taxon>
        <taxon>Lacticaseibacillus</taxon>
    </lineage>
</organism>
<proteinExistence type="predicted"/>
<keyword evidence="2" id="KW-1185">Reference proteome</keyword>
<evidence type="ECO:0000313" key="2">
    <source>
        <dbReference type="Proteomes" id="UP001597212"/>
    </source>
</evidence>